<comment type="caution">
    <text evidence="3">The sequence shown here is derived from an EMBL/GenBank/DDBJ whole genome shotgun (WGS) entry which is preliminary data.</text>
</comment>
<gene>
    <name evidence="3" type="ORF">H6A31_05115</name>
</gene>
<feature type="chain" id="PRO_5045443355" evidence="2">
    <location>
        <begin position="26"/>
        <end position="321"/>
    </location>
</feature>
<protein>
    <submittedName>
        <fullName evidence="3">DUF4858 domain-containing protein</fullName>
    </submittedName>
</protein>
<accession>A0ABS2ETR0</accession>
<dbReference type="RefSeq" id="WP_204475257.1">
    <property type="nucleotide sequence ID" value="NZ_JACJJW010000009.1"/>
</dbReference>
<dbReference type="Proteomes" id="UP000703295">
    <property type="component" value="Unassembled WGS sequence"/>
</dbReference>
<feature type="signal peptide" evidence="2">
    <location>
        <begin position="1"/>
        <end position="25"/>
    </location>
</feature>
<evidence type="ECO:0000256" key="1">
    <source>
        <dbReference type="SAM" id="MobiDB-lite"/>
    </source>
</evidence>
<dbReference type="EMBL" id="JACJJW010000009">
    <property type="protein sequence ID" value="MBM6758071.1"/>
    <property type="molecule type" value="Genomic_DNA"/>
</dbReference>
<sequence>MDYASHLSSKLTLFLCTAGILPAMAQQQEKELQLNMDAVKMIQFDFDPSSKPENKPLEAPLNKKWMDFKVDLKVPRSLIDTTKVKKPEGYVRMAPYTIWTRFGEDPVYDVLVAGRPKKWEISWTLNPNQVYRDENYGRSLMPSTGRMYRDLNAPIGPIFGIGGLDFIGFLYDNLSPRGRMLAHNRKHANAWKTYADYVPTAADSLKVPNFYRYTAARKADTTRTVLPFQSAFSGAPLLPVYATPDSVKATQPAAKPDTLGVQKKKNPQPAREEDAGNLYEYIRRKEAEDSIRRKEFLRKDKIRNNQYDVQREIQRLRDRQN</sequence>
<feature type="region of interest" description="Disordered" evidence="1">
    <location>
        <begin position="250"/>
        <end position="278"/>
    </location>
</feature>
<keyword evidence="2" id="KW-0732">Signal</keyword>
<evidence type="ECO:0000256" key="2">
    <source>
        <dbReference type="SAM" id="SignalP"/>
    </source>
</evidence>
<name>A0ABS2ETR0_9BACE</name>
<keyword evidence="4" id="KW-1185">Reference proteome</keyword>
<evidence type="ECO:0000313" key="4">
    <source>
        <dbReference type="Proteomes" id="UP000703295"/>
    </source>
</evidence>
<organism evidence="3 4">
    <name type="scientific">Bacteroides mediterraneensis</name>
    <dbReference type="NCBI Taxonomy" id="1841856"/>
    <lineage>
        <taxon>Bacteria</taxon>
        <taxon>Pseudomonadati</taxon>
        <taxon>Bacteroidota</taxon>
        <taxon>Bacteroidia</taxon>
        <taxon>Bacteroidales</taxon>
        <taxon>Bacteroidaceae</taxon>
        <taxon>Bacteroides</taxon>
    </lineage>
</organism>
<evidence type="ECO:0000313" key="3">
    <source>
        <dbReference type="EMBL" id="MBM6758071.1"/>
    </source>
</evidence>
<proteinExistence type="predicted"/>
<reference evidence="3 4" key="1">
    <citation type="journal article" date="2021" name="Sci. Rep.">
        <title>The distribution of antibiotic resistance genes in chicken gut microbiota commensals.</title>
        <authorList>
            <person name="Juricova H."/>
            <person name="Matiasovicova J."/>
            <person name="Kubasova T."/>
            <person name="Cejkova D."/>
            <person name="Rychlik I."/>
        </authorList>
    </citation>
    <scope>NUCLEOTIDE SEQUENCE [LARGE SCALE GENOMIC DNA]</scope>
    <source>
        <strain evidence="3 4">An801</strain>
    </source>
</reference>